<proteinExistence type="predicted"/>
<evidence type="ECO:0000313" key="1">
    <source>
        <dbReference type="EMBL" id="CAL1613757.1"/>
    </source>
</evidence>
<dbReference type="PANTHER" id="PTHR45913">
    <property type="entry name" value="EPM2A-INTERACTING PROTEIN 1"/>
    <property type="match status" value="1"/>
</dbReference>
<accession>A0AAV2MK93</accession>
<reference evidence="1 2" key="1">
    <citation type="submission" date="2024-04" db="EMBL/GenBank/DDBJ databases">
        <authorList>
            <person name="Waldvogel A.-M."/>
            <person name="Schoenle A."/>
        </authorList>
    </citation>
    <scope>NUCLEOTIDE SEQUENCE [LARGE SCALE GENOMIC DNA]</scope>
</reference>
<name>A0AAV2MK93_KNICA</name>
<sequence>MSAAKKRKSYNFHQEWETEFCFTNVNDKCVCLICGASVSVGKRSNVERHFTTIHGNFSRDFPMGTNLRKEKIKELKSALQRQQCLFTKPTKKANAATEASFKVAHILAKHKKPFTDGAVVKEAMTAAAETLFVDHKSKTEIMSAIGDVQLGANTVARRVTALSEDAVGQLDSDIQRCKWFSIQCDESVDASDTAQLAVFVRMVFEDFSTKEEFLTLLPLKTTTRGVDIYNVVKGYFVDKKVPIEKLVSITTDGAPAMTGRHSGFIAHCKKDPDFPKILNYHCIIHQQAICAKVLDFNHIMGPVVKIINSIRAKAKQHRCFKVFLEECAAEYGDLLLHTDIRWLSRGHLKQFEDVS</sequence>
<dbReference type="EMBL" id="OZ035830">
    <property type="protein sequence ID" value="CAL1613757.1"/>
    <property type="molecule type" value="Genomic_DNA"/>
</dbReference>
<protein>
    <submittedName>
        <fullName evidence="1">Uncharacterized protein</fullName>
    </submittedName>
</protein>
<gene>
    <name evidence="1" type="ORF">KC01_LOCUS39913</name>
</gene>
<organism evidence="1 2">
    <name type="scientific">Knipowitschia caucasica</name>
    <name type="common">Caucasian dwarf goby</name>
    <name type="synonym">Pomatoschistus caucasicus</name>
    <dbReference type="NCBI Taxonomy" id="637954"/>
    <lineage>
        <taxon>Eukaryota</taxon>
        <taxon>Metazoa</taxon>
        <taxon>Chordata</taxon>
        <taxon>Craniata</taxon>
        <taxon>Vertebrata</taxon>
        <taxon>Euteleostomi</taxon>
        <taxon>Actinopterygii</taxon>
        <taxon>Neopterygii</taxon>
        <taxon>Teleostei</taxon>
        <taxon>Neoteleostei</taxon>
        <taxon>Acanthomorphata</taxon>
        <taxon>Gobiaria</taxon>
        <taxon>Gobiiformes</taxon>
        <taxon>Gobioidei</taxon>
        <taxon>Gobiidae</taxon>
        <taxon>Gobiinae</taxon>
        <taxon>Knipowitschia</taxon>
    </lineage>
</organism>
<dbReference type="Proteomes" id="UP001497482">
    <property type="component" value="Chromosome 8"/>
</dbReference>
<dbReference type="AlphaFoldDB" id="A0AAV2MK93"/>
<dbReference type="PANTHER" id="PTHR45913:SF21">
    <property type="entry name" value="DUF4371 DOMAIN-CONTAINING PROTEIN"/>
    <property type="match status" value="1"/>
</dbReference>
<evidence type="ECO:0000313" key="2">
    <source>
        <dbReference type="Proteomes" id="UP001497482"/>
    </source>
</evidence>
<keyword evidence="2" id="KW-1185">Reference proteome</keyword>